<feature type="region of interest" description="Disordered" evidence="1">
    <location>
        <begin position="1"/>
        <end position="458"/>
    </location>
</feature>
<feature type="compositionally biased region" description="Basic and acidic residues" evidence="1">
    <location>
        <begin position="125"/>
        <end position="139"/>
    </location>
</feature>
<reference evidence="3" key="1">
    <citation type="journal article" date="2018" name="Nat. Microbiol.">
        <title>Leveraging single-cell genomics to expand the fungal tree of life.</title>
        <authorList>
            <person name="Ahrendt S.R."/>
            <person name="Quandt C.A."/>
            <person name="Ciobanu D."/>
            <person name="Clum A."/>
            <person name="Salamov A."/>
            <person name="Andreopoulos B."/>
            <person name="Cheng J.F."/>
            <person name="Woyke T."/>
            <person name="Pelin A."/>
            <person name="Henrissat B."/>
            <person name="Reynolds N.K."/>
            <person name="Benny G.L."/>
            <person name="Smith M.E."/>
            <person name="James T.Y."/>
            <person name="Grigoriev I.V."/>
        </authorList>
    </citation>
    <scope>NUCLEOTIDE SEQUENCE [LARGE SCALE GENOMIC DNA]</scope>
</reference>
<feature type="compositionally biased region" description="Basic and acidic residues" evidence="1">
    <location>
        <begin position="425"/>
        <end position="437"/>
    </location>
</feature>
<keyword evidence="3" id="KW-1185">Reference proteome</keyword>
<evidence type="ECO:0000313" key="2">
    <source>
        <dbReference type="EMBL" id="RKO86354.1"/>
    </source>
</evidence>
<sequence>MSKEIELKSSSLMPNGKVPRSRPPPRPEGDGHAIGHPDDFPLPDGPLSFPRPHRDDDARRNPRGPGLPTAEGQRLTSPLHPERDDGAIGNLDDFPLPEGPLSFPRPHRDDDARRNPRGPGLSTAEWERRAFPLDPERFDNAIGNLDDFPPPYGSVSSPHPHRDDSARRDRNQDWPLDARRERLSSPPRLHRDENAMGNREDFPRHGWTPRPDRDGDARRNRNNRELDTTQGQRLTSSLYPARDDIEIGTTEKDSRLPYSSLRPERDGSARRTGNPDWSFDGRRQDLSSSPRTQRDENAMGTREDFPRRYTPDSTPRPHRDNDARRDWKEPGLDSTQGQRLTSSLYPARDDNAIGAPEKDPRLPYGSPRPERDDSARRNGNHDWSWSFDGRKQHLSSSPRPERDENAIGTEEDFPRPHTPVSTPRPHRDSDARRDWKEPGLPPAERQPRSSPPGSQRDDDLIIEVTAYAGDNVTRNAGKKWRNASGPARSSNSVADLRKQIATTSPHAPTTASVTWRTYLAVESSSQAALLTRDDYLALLRLFGTPSPPSQMNDTKPLKDFSRSSPDIDRWDSAIHVIKAMEAAGHERDDEVNLALLRICARDGLAERADEVLTWIRERGKNVDAPDVLELAVIAWARGGAMTMALGAARTHADALSPAALTAVIEGLCRADSVEAALTIRKSIVLRDPDPVVRAAVLRDASVPIMETLASGQDGNVGRVVTLFMELEAFGRVSSLAAWNALLWAFIRKGDIAAAQTVLRDLHSTVQVSNADTWACVAVVADALRNPHRVWQAAAWLVNNRESGRGPRGDMARAAICSTVRTHVDALAWPEIHTALVFGGCNPDFTPRILPILVQGYLEMDAHAAVDNVLNMVDTFPPCSLEAVTKHLADGKSTKEMALANVFFRIATHLSFHNRFATLESFLTKRRESHKFFLREDKWMMLVRMHDSLEGRPHRRAMIELIHKIEGRVMLFPSKIRRLLKSSDLGTREHELLTDAIARLSEVARASGGLKGVGAGGGAPRSRTWEGPRRSPKQVIEASGGPTGVGAVVGTPRSRTGEGPRSLSEEAVEASGGRTGVDAVGGAPRSRTWE</sequence>
<evidence type="ECO:0000313" key="3">
    <source>
        <dbReference type="Proteomes" id="UP000269721"/>
    </source>
</evidence>
<dbReference type="Proteomes" id="UP000269721">
    <property type="component" value="Unassembled WGS sequence"/>
</dbReference>
<evidence type="ECO:0000256" key="1">
    <source>
        <dbReference type="SAM" id="MobiDB-lite"/>
    </source>
</evidence>
<feature type="compositionally biased region" description="Basic and acidic residues" evidence="1">
    <location>
        <begin position="292"/>
        <end position="331"/>
    </location>
</feature>
<protein>
    <submittedName>
        <fullName evidence="2">Uncharacterized protein</fullName>
    </submittedName>
</protein>
<dbReference type="InterPro" id="IPR011990">
    <property type="entry name" value="TPR-like_helical_dom_sf"/>
</dbReference>
<dbReference type="AlphaFoldDB" id="A0A4P9W2I2"/>
<feature type="compositionally biased region" description="Basic and acidic residues" evidence="1">
    <location>
        <begin position="25"/>
        <end position="39"/>
    </location>
</feature>
<feature type="compositionally biased region" description="Basic and acidic residues" evidence="1">
    <location>
        <begin position="347"/>
        <end position="361"/>
    </location>
</feature>
<gene>
    <name evidence="2" type="ORF">BDK51DRAFT_42365</name>
</gene>
<feature type="compositionally biased region" description="Gly residues" evidence="1">
    <location>
        <begin position="1008"/>
        <end position="1018"/>
    </location>
</feature>
<organism evidence="2 3">
    <name type="scientific">Blyttiomyces helicus</name>
    <dbReference type="NCBI Taxonomy" id="388810"/>
    <lineage>
        <taxon>Eukaryota</taxon>
        <taxon>Fungi</taxon>
        <taxon>Fungi incertae sedis</taxon>
        <taxon>Chytridiomycota</taxon>
        <taxon>Chytridiomycota incertae sedis</taxon>
        <taxon>Chytridiomycetes</taxon>
        <taxon>Chytridiomycetes incertae sedis</taxon>
        <taxon>Blyttiomyces</taxon>
    </lineage>
</organism>
<feature type="compositionally biased region" description="Polar residues" evidence="1">
    <location>
        <begin position="333"/>
        <end position="344"/>
    </location>
</feature>
<feature type="non-terminal residue" evidence="2">
    <location>
        <position position="1089"/>
    </location>
</feature>
<feature type="compositionally biased region" description="Basic and acidic residues" evidence="1">
    <location>
        <begin position="241"/>
        <end position="255"/>
    </location>
</feature>
<feature type="compositionally biased region" description="Basic and acidic residues" evidence="1">
    <location>
        <begin position="160"/>
        <end position="227"/>
    </location>
</feature>
<name>A0A4P9W2I2_9FUNG</name>
<proteinExistence type="predicted"/>
<dbReference type="EMBL" id="KZ998270">
    <property type="protein sequence ID" value="RKO86354.1"/>
    <property type="molecule type" value="Genomic_DNA"/>
</dbReference>
<accession>A0A4P9W2I2</accession>
<dbReference type="OrthoDB" id="10690933at2759"/>
<feature type="compositionally biased region" description="Polar residues" evidence="1">
    <location>
        <begin position="228"/>
        <end position="238"/>
    </location>
</feature>
<feature type="compositionally biased region" description="Basic and acidic residues" evidence="1">
    <location>
        <begin position="368"/>
        <end position="380"/>
    </location>
</feature>
<dbReference type="Gene3D" id="1.25.40.10">
    <property type="entry name" value="Tetratricopeptide repeat domain"/>
    <property type="match status" value="1"/>
</dbReference>
<feature type="region of interest" description="Disordered" evidence="1">
    <location>
        <begin position="1008"/>
        <end position="1089"/>
    </location>
</feature>